<keyword evidence="3" id="KW-1185">Reference proteome</keyword>
<feature type="compositionally biased region" description="Polar residues" evidence="1">
    <location>
        <begin position="49"/>
        <end position="62"/>
    </location>
</feature>
<organism evidence="2 3">
    <name type="scientific">Zoarces viviparus</name>
    <name type="common">Viviparous eelpout</name>
    <name type="synonym">Blennius viviparus</name>
    <dbReference type="NCBI Taxonomy" id="48416"/>
    <lineage>
        <taxon>Eukaryota</taxon>
        <taxon>Metazoa</taxon>
        <taxon>Chordata</taxon>
        <taxon>Craniata</taxon>
        <taxon>Vertebrata</taxon>
        <taxon>Euteleostomi</taxon>
        <taxon>Actinopterygii</taxon>
        <taxon>Neopterygii</taxon>
        <taxon>Teleostei</taxon>
        <taxon>Neoteleostei</taxon>
        <taxon>Acanthomorphata</taxon>
        <taxon>Eupercaria</taxon>
        <taxon>Perciformes</taxon>
        <taxon>Cottioidei</taxon>
        <taxon>Zoarcales</taxon>
        <taxon>Zoarcidae</taxon>
        <taxon>Zoarcinae</taxon>
        <taxon>Zoarces</taxon>
    </lineage>
</organism>
<dbReference type="EMBL" id="JBCEZU010000145">
    <property type="protein sequence ID" value="KAK9525091.1"/>
    <property type="molecule type" value="Genomic_DNA"/>
</dbReference>
<evidence type="ECO:0000313" key="3">
    <source>
        <dbReference type="Proteomes" id="UP001488805"/>
    </source>
</evidence>
<evidence type="ECO:0000313" key="2">
    <source>
        <dbReference type="EMBL" id="KAK9525091.1"/>
    </source>
</evidence>
<comment type="caution">
    <text evidence="2">The sequence shown here is derived from an EMBL/GenBank/DDBJ whole genome shotgun (WGS) entry which is preliminary data.</text>
</comment>
<evidence type="ECO:0000256" key="1">
    <source>
        <dbReference type="SAM" id="MobiDB-lite"/>
    </source>
</evidence>
<accession>A0AAW1ES80</accession>
<dbReference type="Proteomes" id="UP001488805">
    <property type="component" value="Unassembled WGS sequence"/>
</dbReference>
<proteinExistence type="predicted"/>
<gene>
    <name evidence="2" type="ORF">VZT92_017428</name>
</gene>
<feature type="region of interest" description="Disordered" evidence="1">
    <location>
        <begin position="44"/>
        <end position="74"/>
    </location>
</feature>
<reference evidence="2 3" key="1">
    <citation type="journal article" date="2024" name="Genome Biol. Evol.">
        <title>Chromosome-level genome assembly of the viviparous eelpout Zoarces viviparus.</title>
        <authorList>
            <person name="Fuhrmann N."/>
            <person name="Brasseur M.V."/>
            <person name="Bakowski C.E."/>
            <person name="Podsiadlowski L."/>
            <person name="Prost S."/>
            <person name="Krehenwinkel H."/>
            <person name="Mayer C."/>
        </authorList>
    </citation>
    <scope>NUCLEOTIDE SEQUENCE [LARGE SCALE GENOMIC DNA]</scope>
    <source>
        <strain evidence="2">NO-MEL_2022_Ind0_liver</strain>
    </source>
</reference>
<dbReference type="AlphaFoldDB" id="A0AAW1ES80"/>
<protein>
    <submittedName>
        <fullName evidence="2">Uncharacterized protein</fullName>
    </submittedName>
</protein>
<name>A0AAW1ES80_ZOAVI</name>
<sequence length="74" mass="7937">MKLHLVRLAGPAHLRLGPSDLSCSQKESDFKDFLLRENGRGADLKSVGLQETSTSPEVSSSKPAARVASDRSSL</sequence>